<protein>
    <submittedName>
        <fullName evidence="8">Glycosyltransferase</fullName>
    </submittedName>
</protein>
<keyword evidence="4 7" id="KW-0812">Transmembrane</keyword>
<gene>
    <name evidence="8" type="ORF">DR950_19075</name>
</gene>
<evidence type="ECO:0000313" key="8">
    <source>
        <dbReference type="EMBL" id="RGD59610.1"/>
    </source>
</evidence>
<keyword evidence="9" id="KW-1185">Reference proteome</keyword>
<evidence type="ECO:0000256" key="2">
    <source>
        <dbReference type="ARBA" id="ARBA00022676"/>
    </source>
</evidence>
<dbReference type="GO" id="GO:0016757">
    <property type="term" value="F:glycosyltransferase activity"/>
    <property type="evidence" value="ECO:0007669"/>
    <property type="project" value="UniProtKB-KW"/>
</dbReference>
<dbReference type="InterPro" id="IPR029044">
    <property type="entry name" value="Nucleotide-diphossugar_trans"/>
</dbReference>
<evidence type="ECO:0000256" key="6">
    <source>
        <dbReference type="ARBA" id="ARBA00023136"/>
    </source>
</evidence>
<organism evidence="8 9">
    <name type="scientific">Kitasatospora xanthocidica</name>
    <dbReference type="NCBI Taxonomy" id="83382"/>
    <lineage>
        <taxon>Bacteria</taxon>
        <taxon>Bacillati</taxon>
        <taxon>Actinomycetota</taxon>
        <taxon>Actinomycetes</taxon>
        <taxon>Kitasatosporales</taxon>
        <taxon>Streptomycetaceae</taxon>
        <taxon>Kitasatospora</taxon>
    </lineage>
</organism>
<dbReference type="EMBL" id="QVIG01000001">
    <property type="protein sequence ID" value="RGD59610.1"/>
    <property type="molecule type" value="Genomic_DNA"/>
</dbReference>
<dbReference type="GO" id="GO:0016020">
    <property type="term" value="C:membrane"/>
    <property type="evidence" value="ECO:0007669"/>
    <property type="project" value="UniProtKB-SubCell"/>
</dbReference>
<keyword evidence="3 8" id="KW-0808">Transferase</keyword>
<comment type="caution">
    <text evidence="8">The sequence shown here is derived from an EMBL/GenBank/DDBJ whole genome shotgun (WGS) entry which is preliminary data.</text>
</comment>
<dbReference type="PANTHER" id="PTHR43867:SF2">
    <property type="entry name" value="CELLULOSE SYNTHASE CATALYTIC SUBUNIT A [UDP-FORMING]"/>
    <property type="match status" value="1"/>
</dbReference>
<keyword evidence="6 7" id="KW-0472">Membrane</keyword>
<accession>A0A372ZW42</accession>
<evidence type="ECO:0000256" key="5">
    <source>
        <dbReference type="ARBA" id="ARBA00022989"/>
    </source>
</evidence>
<feature type="transmembrane region" description="Helical" evidence="7">
    <location>
        <begin position="390"/>
        <end position="411"/>
    </location>
</feature>
<dbReference type="PANTHER" id="PTHR43867">
    <property type="entry name" value="CELLULOSE SYNTHASE CATALYTIC SUBUNIT A [UDP-FORMING]"/>
    <property type="match status" value="1"/>
</dbReference>
<evidence type="ECO:0000256" key="4">
    <source>
        <dbReference type="ARBA" id="ARBA00022692"/>
    </source>
</evidence>
<keyword evidence="5 7" id="KW-1133">Transmembrane helix</keyword>
<evidence type="ECO:0000256" key="3">
    <source>
        <dbReference type="ARBA" id="ARBA00022679"/>
    </source>
</evidence>
<comment type="subcellular location">
    <subcellularLocation>
        <location evidence="1">Membrane</location>
        <topology evidence="1">Multi-pass membrane protein</topology>
    </subcellularLocation>
</comment>
<evidence type="ECO:0000313" key="9">
    <source>
        <dbReference type="Proteomes" id="UP000263377"/>
    </source>
</evidence>
<dbReference type="RefSeq" id="WP_117487760.1">
    <property type="nucleotide sequence ID" value="NZ_QVIG01000001.1"/>
</dbReference>
<feature type="transmembrane region" description="Helical" evidence="7">
    <location>
        <begin position="356"/>
        <end position="378"/>
    </location>
</feature>
<evidence type="ECO:0000256" key="7">
    <source>
        <dbReference type="SAM" id="Phobius"/>
    </source>
</evidence>
<keyword evidence="2" id="KW-0328">Glycosyltransferase</keyword>
<proteinExistence type="predicted"/>
<dbReference type="Pfam" id="PF13641">
    <property type="entry name" value="Glyco_tranf_2_3"/>
    <property type="match status" value="1"/>
</dbReference>
<dbReference type="InterPro" id="IPR050321">
    <property type="entry name" value="Glycosyltr_2/OpgH_subfam"/>
</dbReference>
<evidence type="ECO:0000256" key="1">
    <source>
        <dbReference type="ARBA" id="ARBA00004141"/>
    </source>
</evidence>
<dbReference type="Proteomes" id="UP000263377">
    <property type="component" value="Unassembled WGS sequence"/>
</dbReference>
<name>A0A372ZW42_9ACTN</name>
<reference evidence="8 9" key="1">
    <citation type="submission" date="2018-08" db="EMBL/GenBank/DDBJ databases">
        <title>Diversity &amp; Physiological Properties of Lignin-Decomposing Actinobacteria from Soil.</title>
        <authorList>
            <person name="Roh S.G."/>
            <person name="Kim S.B."/>
        </authorList>
    </citation>
    <scope>NUCLEOTIDE SEQUENCE [LARGE SCALE GENOMIC DNA]</scope>
    <source>
        <strain evidence="8 9">MMS17-GH009</strain>
    </source>
</reference>
<dbReference type="AlphaFoldDB" id="A0A372ZW42"/>
<feature type="transmembrane region" description="Helical" evidence="7">
    <location>
        <begin position="15"/>
        <end position="40"/>
    </location>
</feature>
<sequence length="477" mass="52888">MPDALHEWIVLRQDAVVWVAGLISLALVGYMALVFGRFLVYWAGSRHAFRHGRPAEPGDPAAFRWHLVIPCRDEEAVVTQTLDGLRTSAPEAHLWVIDDDSEDATRELVLAAAARDPRIHLVQRRRPHARIGKGAALNAAYREISARLPEGTDRSRVVIGVVDADGQLDPGTLARVCNPKALGRPDTGAVQIGVRMRNADDELPLPGRGRLANALARALVRMQDVEFQATNTGMQLLRRRTGSVGLGGNGQFVRLTALDSLTAEEGRAGRPWPERALLEDYESGLDLRLAGWRLTHVTEAQVSQEGLISPRRFLTQRTRWAQGNMQCLRYTGRVLRSPHYTATGKAEVLYTFLQPVVCVLLVLLFPVSLGITGAGLVLFPEETAEFQLRFGPWMLLAFVLATLPMVFWGFAYRRAVHPDRGRLTGLLWGVLVWLYAYHLFVVATRAAVRMLLGRNGWAKTRRNAEKTTLGAPTALES</sequence>
<dbReference type="Gene3D" id="3.90.550.10">
    <property type="entry name" value="Spore Coat Polysaccharide Biosynthesis Protein SpsA, Chain A"/>
    <property type="match status" value="1"/>
</dbReference>
<dbReference type="SUPFAM" id="SSF53448">
    <property type="entry name" value="Nucleotide-diphospho-sugar transferases"/>
    <property type="match status" value="1"/>
</dbReference>
<feature type="transmembrane region" description="Helical" evidence="7">
    <location>
        <begin position="423"/>
        <end position="443"/>
    </location>
</feature>